<dbReference type="RefSeq" id="XP_033535361.1">
    <property type="nucleotide sequence ID" value="XM_033675006.1"/>
</dbReference>
<organism evidence="2">
    <name type="scientific">Eremomyces bilateralis CBS 781.70</name>
    <dbReference type="NCBI Taxonomy" id="1392243"/>
    <lineage>
        <taxon>Eukaryota</taxon>
        <taxon>Fungi</taxon>
        <taxon>Dikarya</taxon>
        <taxon>Ascomycota</taxon>
        <taxon>Pezizomycotina</taxon>
        <taxon>Dothideomycetes</taxon>
        <taxon>Dothideomycetes incertae sedis</taxon>
        <taxon>Eremomycetales</taxon>
        <taxon>Eremomycetaceae</taxon>
        <taxon>Eremomyces</taxon>
    </lineage>
</organism>
<sequence length="160" mass="17861">MLSGRRSSRRLVQVHVSSQATARFMFDVVELFFSKFSRVILLIFYFLFDLLSSAVHTLVGRPEGRTIVSVIMMHTATLSTFGRSIHAHTQSVHIPTSMSREFQMVAIVFAGIRPTGRVQFTSASSTTSNSLESKKKKLAKQKKVAGDKPLKIPMPGSWTE</sequence>
<feature type="region of interest" description="Disordered" evidence="1">
    <location>
        <begin position="123"/>
        <end position="160"/>
    </location>
</feature>
<evidence type="ECO:0000313" key="3">
    <source>
        <dbReference type="Proteomes" id="UP000504638"/>
    </source>
</evidence>
<protein>
    <submittedName>
        <fullName evidence="2 4">Uncharacterized protein</fullName>
    </submittedName>
</protein>
<feature type="compositionally biased region" description="Basic residues" evidence="1">
    <location>
        <begin position="134"/>
        <end position="143"/>
    </location>
</feature>
<dbReference type="EMBL" id="ML975154">
    <property type="protein sequence ID" value="KAF1813730.1"/>
    <property type="molecule type" value="Genomic_DNA"/>
</dbReference>
<gene>
    <name evidence="2 4" type="ORF">P152DRAFT_289822</name>
</gene>
<evidence type="ECO:0000256" key="1">
    <source>
        <dbReference type="SAM" id="MobiDB-lite"/>
    </source>
</evidence>
<reference evidence="2 4" key="1">
    <citation type="submission" date="2020-01" db="EMBL/GenBank/DDBJ databases">
        <authorList>
            <consortium name="DOE Joint Genome Institute"/>
            <person name="Haridas S."/>
            <person name="Albert R."/>
            <person name="Binder M."/>
            <person name="Bloem J."/>
            <person name="Labutti K."/>
            <person name="Salamov A."/>
            <person name="Andreopoulos B."/>
            <person name="Baker S.E."/>
            <person name="Barry K."/>
            <person name="Bills G."/>
            <person name="Bluhm B.H."/>
            <person name="Cannon C."/>
            <person name="Castanera R."/>
            <person name="Culley D.E."/>
            <person name="Daum C."/>
            <person name="Ezra D."/>
            <person name="Gonzalez J.B."/>
            <person name="Henrissat B."/>
            <person name="Kuo A."/>
            <person name="Liang C."/>
            <person name="Lipzen A."/>
            <person name="Lutzoni F."/>
            <person name="Magnuson J."/>
            <person name="Mondo S."/>
            <person name="Nolan M."/>
            <person name="Ohm R."/>
            <person name="Pangilinan J."/>
            <person name="Park H.-J."/>
            <person name="Ramirez L."/>
            <person name="Alfaro M."/>
            <person name="Sun H."/>
            <person name="Tritt A."/>
            <person name="Yoshinaga Y."/>
            <person name="Zwiers L.-H."/>
            <person name="Turgeon B.G."/>
            <person name="Goodwin S.B."/>
            <person name="Spatafora J.W."/>
            <person name="Crous P.W."/>
            <person name="Grigoriev I.V."/>
        </authorList>
    </citation>
    <scope>NUCLEOTIDE SEQUENCE</scope>
    <source>
        <strain evidence="2 4">CBS 781.70</strain>
    </source>
</reference>
<keyword evidence="3" id="KW-1185">Reference proteome</keyword>
<name>A0A6G1G755_9PEZI</name>
<dbReference type="Proteomes" id="UP000504638">
    <property type="component" value="Unplaced"/>
</dbReference>
<accession>A0A6G1G755</accession>
<dbReference type="GeneID" id="54415576"/>
<proteinExistence type="predicted"/>
<reference evidence="4" key="2">
    <citation type="submission" date="2020-04" db="EMBL/GenBank/DDBJ databases">
        <authorList>
            <consortium name="NCBI Genome Project"/>
        </authorList>
    </citation>
    <scope>NUCLEOTIDE SEQUENCE</scope>
    <source>
        <strain evidence="4">CBS 781.70</strain>
    </source>
</reference>
<evidence type="ECO:0000313" key="2">
    <source>
        <dbReference type="EMBL" id="KAF1813730.1"/>
    </source>
</evidence>
<evidence type="ECO:0000313" key="4">
    <source>
        <dbReference type="RefSeq" id="XP_033535361.1"/>
    </source>
</evidence>
<dbReference type="AlphaFoldDB" id="A0A6G1G755"/>
<reference evidence="4" key="3">
    <citation type="submission" date="2025-04" db="UniProtKB">
        <authorList>
            <consortium name="RefSeq"/>
        </authorList>
    </citation>
    <scope>IDENTIFICATION</scope>
    <source>
        <strain evidence="4">CBS 781.70</strain>
    </source>
</reference>